<dbReference type="AlphaFoldDB" id="A0A4Z2E3C2"/>
<dbReference type="Proteomes" id="UP000314294">
    <property type="component" value="Unassembled WGS sequence"/>
</dbReference>
<reference evidence="1 2" key="1">
    <citation type="submission" date="2019-03" db="EMBL/GenBank/DDBJ databases">
        <title>First draft genome of Liparis tanakae, snailfish: a comprehensive survey of snailfish specific genes.</title>
        <authorList>
            <person name="Kim W."/>
            <person name="Song I."/>
            <person name="Jeong J.-H."/>
            <person name="Kim D."/>
            <person name="Kim S."/>
            <person name="Ryu S."/>
            <person name="Song J.Y."/>
            <person name="Lee S.K."/>
        </authorList>
    </citation>
    <scope>NUCLEOTIDE SEQUENCE [LARGE SCALE GENOMIC DNA]</scope>
    <source>
        <tissue evidence="1">Muscle</tissue>
    </source>
</reference>
<organism evidence="1 2">
    <name type="scientific">Liparis tanakae</name>
    <name type="common">Tanaka's snailfish</name>
    <dbReference type="NCBI Taxonomy" id="230148"/>
    <lineage>
        <taxon>Eukaryota</taxon>
        <taxon>Metazoa</taxon>
        <taxon>Chordata</taxon>
        <taxon>Craniata</taxon>
        <taxon>Vertebrata</taxon>
        <taxon>Euteleostomi</taxon>
        <taxon>Actinopterygii</taxon>
        <taxon>Neopterygii</taxon>
        <taxon>Teleostei</taxon>
        <taxon>Neoteleostei</taxon>
        <taxon>Acanthomorphata</taxon>
        <taxon>Eupercaria</taxon>
        <taxon>Perciformes</taxon>
        <taxon>Cottioidei</taxon>
        <taxon>Cottales</taxon>
        <taxon>Liparidae</taxon>
        <taxon>Liparis</taxon>
    </lineage>
</organism>
<keyword evidence="2" id="KW-1185">Reference proteome</keyword>
<evidence type="ECO:0000313" key="2">
    <source>
        <dbReference type="Proteomes" id="UP000314294"/>
    </source>
</evidence>
<name>A0A4Z2E3C2_9TELE</name>
<evidence type="ECO:0000313" key="1">
    <source>
        <dbReference type="EMBL" id="TNN23154.1"/>
    </source>
</evidence>
<accession>A0A4Z2E3C2</accession>
<comment type="caution">
    <text evidence="1">The sequence shown here is derived from an EMBL/GenBank/DDBJ whole genome shotgun (WGS) entry which is preliminary data.</text>
</comment>
<protein>
    <submittedName>
        <fullName evidence="1">Uncharacterized protein</fullName>
    </submittedName>
</protein>
<sequence>MRLQTPGRRLSGETGNTSAALLLRALIVATFLAVSRLRGRGAGSALHLQATAASGHLATET</sequence>
<dbReference type="EMBL" id="SRLO01019570">
    <property type="protein sequence ID" value="TNN23154.1"/>
    <property type="molecule type" value="Genomic_DNA"/>
</dbReference>
<proteinExistence type="predicted"/>
<gene>
    <name evidence="1" type="ORF">EYF80_066728</name>
</gene>